<accession>A0AAT9GL34</accession>
<evidence type="ECO:0000256" key="2">
    <source>
        <dbReference type="ARBA" id="ARBA00006275"/>
    </source>
</evidence>
<dbReference type="EMBL" id="AP029612">
    <property type="protein sequence ID" value="BFG71409.1"/>
    <property type="molecule type" value="Genomic_DNA"/>
</dbReference>
<protein>
    <submittedName>
        <fullName evidence="8">RagB/SusD family nutrient uptake outer membrane protein</fullName>
    </submittedName>
</protein>
<organism evidence="8">
    <name type="scientific">Sediminibacterium sp. KACHI17</name>
    <dbReference type="NCBI Taxonomy" id="1751071"/>
    <lineage>
        <taxon>Bacteria</taxon>
        <taxon>Pseudomonadati</taxon>
        <taxon>Bacteroidota</taxon>
        <taxon>Chitinophagia</taxon>
        <taxon>Chitinophagales</taxon>
        <taxon>Chitinophagaceae</taxon>
        <taxon>Sediminibacterium</taxon>
    </lineage>
</organism>
<dbReference type="AlphaFoldDB" id="A0AAT9GL34"/>
<evidence type="ECO:0000313" key="8">
    <source>
        <dbReference type="EMBL" id="BFG71409.1"/>
    </source>
</evidence>
<feature type="domain" description="SusD-like N-terminal" evidence="7">
    <location>
        <begin position="40"/>
        <end position="203"/>
    </location>
</feature>
<dbReference type="Gene3D" id="2.20.20.130">
    <property type="match status" value="1"/>
</dbReference>
<gene>
    <name evidence="8" type="ORF">KACHI17_22900</name>
</gene>
<evidence type="ECO:0000256" key="1">
    <source>
        <dbReference type="ARBA" id="ARBA00004442"/>
    </source>
</evidence>
<evidence type="ECO:0000259" key="7">
    <source>
        <dbReference type="Pfam" id="PF14322"/>
    </source>
</evidence>
<dbReference type="GO" id="GO:0009279">
    <property type="term" value="C:cell outer membrane"/>
    <property type="evidence" value="ECO:0007669"/>
    <property type="project" value="UniProtKB-SubCell"/>
</dbReference>
<evidence type="ECO:0000256" key="3">
    <source>
        <dbReference type="ARBA" id="ARBA00022729"/>
    </source>
</evidence>
<dbReference type="InterPro" id="IPR033985">
    <property type="entry name" value="SusD-like_N"/>
</dbReference>
<keyword evidence="5" id="KW-0998">Cell outer membrane</keyword>
<name>A0AAT9GL34_9BACT</name>
<comment type="similarity">
    <text evidence="2">Belongs to the SusD family.</text>
</comment>
<dbReference type="SUPFAM" id="SSF48452">
    <property type="entry name" value="TPR-like"/>
    <property type="match status" value="1"/>
</dbReference>
<dbReference type="Pfam" id="PF07980">
    <property type="entry name" value="SusD_RagB"/>
    <property type="match status" value="1"/>
</dbReference>
<reference evidence="8" key="1">
    <citation type="submission" date="2024-02" db="EMBL/GenBank/DDBJ databases">
        <title>Sediminibacterium planktonica sp. nov. and Sediminibacterium longus sp. nov., isolated from surface lake and river water.</title>
        <authorList>
            <person name="Watanabe K."/>
            <person name="Takemine S."/>
            <person name="Ishii Y."/>
            <person name="Ogata Y."/>
            <person name="Shindo C."/>
            <person name="Suda W."/>
        </authorList>
    </citation>
    <scope>NUCLEOTIDE SEQUENCE</scope>
    <source>
        <strain evidence="8">KACHI17</strain>
    </source>
</reference>
<keyword evidence="4" id="KW-0472">Membrane</keyword>
<proteinExistence type="inferred from homology"/>
<dbReference type="InterPro" id="IPR012944">
    <property type="entry name" value="SusD_RagB_dom"/>
</dbReference>
<dbReference type="Gene3D" id="1.25.40.900">
    <property type="match status" value="1"/>
</dbReference>
<evidence type="ECO:0000259" key="6">
    <source>
        <dbReference type="Pfam" id="PF07980"/>
    </source>
</evidence>
<evidence type="ECO:0000256" key="4">
    <source>
        <dbReference type="ARBA" id="ARBA00023136"/>
    </source>
</evidence>
<keyword evidence="3" id="KW-0732">Signal</keyword>
<sequence length="458" mass="50892">MIEIKETDFIGGDVALKTVLNNEQGLIGAYAAMNVEMGILLNAVFADEVVTADFYNAATVHEWQYSSTDISIRDNFTAFNLYYRIIDRVNRVLQALPNATAANATQEALRSRIRGEALFLRAFCHFELYRYYSNSAVGTDLAMAYMETPSLQPQARITVAPYFQKLKADLAAAKPLLPVHSATSDIYRATNLAASALQARVALYLREWNDAVTFSTEYINAIPLASRTDFPGIWTDANRAEQTFKLSRTASLGGRIGSLFRGTSANASNIGTVTWTVSQKLWDSYDQANDVRFTSYYKNEPLLAGGSRKYTRLIKKYEGTTYGTPNENVADAKVFRTGEMYLIRAEARAENNDLVGAAADLNALRAARINGYTPVILASKDAAITAIVEERFKELPYEGHRFWDLKRRNLPVTRLTADLPNPNAAPTLPAGNFRFLLPIPNTEIQANPLIQQNPGYTN</sequence>
<dbReference type="InterPro" id="IPR011990">
    <property type="entry name" value="TPR-like_helical_dom_sf"/>
</dbReference>
<feature type="domain" description="RagB/SusD" evidence="6">
    <location>
        <begin position="307"/>
        <end position="456"/>
    </location>
</feature>
<dbReference type="Pfam" id="PF14322">
    <property type="entry name" value="SusD-like_3"/>
    <property type="match status" value="1"/>
</dbReference>
<dbReference type="Gene3D" id="1.25.40.390">
    <property type="match status" value="1"/>
</dbReference>
<evidence type="ECO:0000256" key="5">
    <source>
        <dbReference type="ARBA" id="ARBA00023237"/>
    </source>
</evidence>
<comment type="subcellular location">
    <subcellularLocation>
        <location evidence="1">Cell outer membrane</location>
    </subcellularLocation>
</comment>